<accession>A0A7S8MVR6</accession>
<dbReference type="InterPro" id="IPR036052">
    <property type="entry name" value="TrpB-like_PALP_sf"/>
</dbReference>
<keyword evidence="5" id="KW-1185">Reference proteome</keyword>
<sequence>MGREYFGIELRAEQIEANEAMMPVVRDAVAAQLADGDGSATWVAGPVAEALGALPDESFDIAFSEPPAYPTDEWHLTPVDRVGALYVKRDDTFVVGESRGGKVRSCLDIAMRAKEAGARVLVTAGSRQSPQVAIVADVAAALGLEAEAHVPEGAFTPELSAAQAAGARIVQHKAGHNNVIVARAREAAAERDDAVEVPFGMETPVAVDLTSRQVENLPADVERIVIPVGSGMSLAGVLWGLRRSGRDVPVLGVMVGADPEQRLDKYAPADWREMVELVPSGLDYHDHAPETKLGPLSLDPIYEAKTLPFLRDGDLLWVVGIRGSAVRSSAEWIDPTWIEGDSTIALADVEGESFDMALGCPPYYDLESYSDDPRDLSNLSPAEFDAAMARTVAQVGRVLRDDSFAVFVVGSVRDKKGHILDMRRCMSQACEAAGMALVNDAVLLTPVGSAAMRAARGFRGSRTLARVHQEVLVYVKGSRKAAADRLGPVSFAAVREVEKDGEE</sequence>
<organism evidence="4 5">
    <name type="scientific">Microbacterium schleiferi</name>
    <dbReference type="NCBI Taxonomy" id="69362"/>
    <lineage>
        <taxon>Bacteria</taxon>
        <taxon>Bacillati</taxon>
        <taxon>Actinomycetota</taxon>
        <taxon>Actinomycetes</taxon>
        <taxon>Micrococcales</taxon>
        <taxon>Microbacteriaceae</taxon>
        <taxon>Microbacterium</taxon>
    </lineage>
</organism>
<dbReference type="GO" id="GO:1901605">
    <property type="term" value="P:alpha-amino acid metabolic process"/>
    <property type="evidence" value="ECO:0007669"/>
    <property type="project" value="UniProtKB-ARBA"/>
</dbReference>
<feature type="domain" description="Tryptophan synthase beta chain-like PALP" evidence="3">
    <location>
        <begin position="83"/>
        <end position="259"/>
    </location>
</feature>
<dbReference type="Proteomes" id="UP000594480">
    <property type="component" value="Chromosome"/>
</dbReference>
<gene>
    <name evidence="4" type="ORF">IT882_13065</name>
</gene>
<reference evidence="4 5" key="1">
    <citation type="submission" date="2020-11" db="EMBL/GenBank/DDBJ databases">
        <title>Amino acid is mineralized and recycled by bacteria in oceanic microbiome.</title>
        <authorList>
            <person name="Zheng L.Y."/>
        </authorList>
    </citation>
    <scope>NUCLEOTIDE SEQUENCE [LARGE SCALE GENOMIC DNA]</scope>
    <source>
        <strain evidence="4 5">A32-1</strain>
    </source>
</reference>
<evidence type="ECO:0000313" key="5">
    <source>
        <dbReference type="Proteomes" id="UP000594480"/>
    </source>
</evidence>
<dbReference type="Gene3D" id="3.40.50.1100">
    <property type="match status" value="2"/>
</dbReference>
<protein>
    <submittedName>
        <fullName evidence="4">Pyridoxal-phosphate dependent enzyme</fullName>
    </submittedName>
</protein>
<dbReference type="InterPro" id="IPR029063">
    <property type="entry name" value="SAM-dependent_MTases_sf"/>
</dbReference>
<dbReference type="Gene3D" id="3.40.50.150">
    <property type="entry name" value="Vaccinia Virus protein VP39"/>
    <property type="match status" value="1"/>
</dbReference>
<name>A0A7S8MVR6_9MICO</name>
<comment type="cofactor">
    <cofactor evidence="1">
        <name>pyridoxal 5'-phosphate</name>
        <dbReference type="ChEBI" id="CHEBI:597326"/>
    </cofactor>
</comment>
<dbReference type="EMBL" id="CP064760">
    <property type="protein sequence ID" value="QPE04122.1"/>
    <property type="molecule type" value="Genomic_DNA"/>
</dbReference>
<dbReference type="SUPFAM" id="SSF53335">
    <property type="entry name" value="S-adenosyl-L-methionine-dependent methyltransferases"/>
    <property type="match status" value="1"/>
</dbReference>
<evidence type="ECO:0000313" key="4">
    <source>
        <dbReference type="EMBL" id="QPE04122.1"/>
    </source>
</evidence>
<dbReference type="Pfam" id="PF00291">
    <property type="entry name" value="PALP"/>
    <property type="match status" value="1"/>
</dbReference>
<dbReference type="AlphaFoldDB" id="A0A7S8MVR6"/>
<dbReference type="SUPFAM" id="SSF53686">
    <property type="entry name" value="Tryptophan synthase beta subunit-like PLP-dependent enzymes"/>
    <property type="match status" value="1"/>
</dbReference>
<keyword evidence="2" id="KW-0663">Pyridoxal phosphate</keyword>
<dbReference type="InterPro" id="IPR001926">
    <property type="entry name" value="TrpB-like_PALP"/>
</dbReference>
<dbReference type="KEGG" id="msf:IT882_13065"/>
<proteinExistence type="predicted"/>
<evidence type="ECO:0000256" key="1">
    <source>
        <dbReference type="ARBA" id="ARBA00001933"/>
    </source>
</evidence>
<evidence type="ECO:0000256" key="2">
    <source>
        <dbReference type="ARBA" id="ARBA00022898"/>
    </source>
</evidence>
<evidence type="ECO:0000259" key="3">
    <source>
        <dbReference type="Pfam" id="PF00291"/>
    </source>
</evidence>